<comment type="caution">
    <text evidence="11">The sequence shown here is derived from an EMBL/GenBank/DDBJ whole genome shotgun (WGS) entry which is preliminary data.</text>
</comment>
<feature type="transmembrane region" description="Helical" evidence="9">
    <location>
        <begin position="432"/>
        <end position="452"/>
    </location>
</feature>
<feature type="transmembrane region" description="Helical" evidence="9">
    <location>
        <begin position="459"/>
        <end position="478"/>
    </location>
</feature>
<evidence type="ECO:0000313" key="11">
    <source>
        <dbReference type="EMBL" id="CAH1221041.1"/>
    </source>
</evidence>
<dbReference type="InterPro" id="IPR004477">
    <property type="entry name" value="ComEC_N"/>
</dbReference>
<evidence type="ECO:0000256" key="4">
    <source>
        <dbReference type="ARBA" id="ARBA00022989"/>
    </source>
</evidence>
<evidence type="ECO:0000256" key="6">
    <source>
        <dbReference type="ARBA" id="ARBA00034221"/>
    </source>
</evidence>
<comment type="function">
    <text evidence="7">Counteracts the endogenous Pycsar antiviral defense system. Phosphodiesterase that enables metal-dependent hydrolysis of host cyclic nucleotide Pycsar defense signals such as cCMP and cUMP.</text>
</comment>
<dbReference type="InterPro" id="IPR036866">
    <property type="entry name" value="RibonucZ/Hydroxyglut_hydro"/>
</dbReference>
<dbReference type="CDD" id="cd07731">
    <property type="entry name" value="ComA-like_MBL-fold"/>
    <property type="match status" value="1"/>
</dbReference>
<evidence type="ECO:0000256" key="7">
    <source>
        <dbReference type="ARBA" id="ARBA00034301"/>
    </source>
</evidence>
<dbReference type="Gene3D" id="3.60.15.10">
    <property type="entry name" value="Ribonuclease Z/Hydroxyacylglutathione hydrolase-like"/>
    <property type="match status" value="1"/>
</dbReference>
<organism evidence="11 12">
    <name type="scientific">Paenibacillus plantiphilus</name>
    <dbReference type="NCBI Taxonomy" id="2905650"/>
    <lineage>
        <taxon>Bacteria</taxon>
        <taxon>Bacillati</taxon>
        <taxon>Bacillota</taxon>
        <taxon>Bacilli</taxon>
        <taxon>Bacillales</taxon>
        <taxon>Paenibacillaceae</taxon>
        <taxon>Paenibacillus</taxon>
    </lineage>
</organism>
<sequence length="899" mass="98644">MRRPLVLFTVCWVLGSAAAAGLAVSGIVLAGGALVVALLALLLRRRASWPLAAACLTAFGVAAGERMWADAHNATALPELYAAAAAAVVPDASTMYEVEASGTIVSAVEVDGDRVQFVMTAEDVAVMGEQSPRVLGGERLLVQVRLAAQPDQTVAAAWPRGDRVRLAGSLGLPAEATNFGGFDYRRYLHSQRIHWLLKVKGIAAVETGAGSRWSTESLLGRIDSIRAWLGSRMDELYPAEQSGYMKGLVLGISEDLDPERFRQFSQLGLTHILAISGLHVAVFLYVLGGMLRLLRMTRERMLLIMITAVPLYVLLAGGSPSVIRAGMMAMLGLAAARMNKLKDGLHLLAAAALIMLAWDPYMLGNVSFQLSFIVTAGLIIGVPPVRRWLPQSTRWKTLFDLVAVTIVAQAVSFPLTVFYFNGFHPLSLPANFILVPFISFIVMPLGGASLILDSIWSPAAKLLAVATSIANELTFGFVLKLSEIQSLQLIWATPPVLWVVYMYMALWLLFFLLGRSHRNGEESRRMNQGDKEEANDLSSISSPLLHLSSQSGEMTAPLGQGAASPNPLSMQRTWKAGNHPSSRVIPAIIAAALIIPLLWAYKPDWQNTDAVISILDVGQGDAILIRSVTGKHVLIDGGGTVMFRKPGEEWRNRRDPFEIGRHVVVPLLRKRGVHAIDLLVISHLDSDHIKGLMAVLRDIPVKRILWNGTMKTSDDAIGLFREAIDRRIPLFESSEEGSWMIDEHSRIEIADSAEAAKDLSVGIPIVEEQNGHSVIMLLHIYNRSFLFTGDADARQERALVERLALKQTERGLKPNIDVLKIAHHGSKTSTTQEWLDYWRPAMAVISVGRGNIYGHPYPEVLRRLEQEYIQILRTDRGGEVQFRVDSNNKLYVRTRLAGG</sequence>
<dbReference type="Pfam" id="PF13567">
    <property type="entry name" value="DUF4131"/>
    <property type="match status" value="1"/>
</dbReference>
<dbReference type="SUPFAM" id="SSF56281">
    <property type="entry name" value="Metallo-hydrolase/oxidoreductase"/>
    <property type="match status" value="1"/>
</dbReference>
<evidence type="ECO:0000256" key="1">
    <source>
        <dbReference type="ARBA" id="ARBA00004651"/>
    </source>
</evidence>
<evidence type="ECO:0000256" key="3">
    <source>
        <dbReference type="ARBA" id="ARBA00022692"/>
    </source>
</evidence>
<feature type="transmembrane region" description="Helical" evidence="9">
    <location>
        <begin position="397"/>
        <end position="420"/>
    </location>
</feature>
<feature type="domain" description="Metallo-beta-lactamase" evidence="10">
    <location>
        <begin position="619"/>
        <end position="823"/>
    </location>
</feature>
<feature type="transmembrane region" description="Helical" evidence="9">
    <location>
        <begin position="267"/>
        <end position="288"/>
    </location>
</feature>
<dbReference type="RefSeq" id="WP_236345233.1">
    <property type="nucleotide sequence ID" value="NZ_CAKMMF010000034.1"/>
</dbReference>
<dbReference type="Pfam" id="PF00753">
    <property type="entry name" value="Lactamase_B"/>
    <property type="match status" value="1"/>
</dbReference>
<keyword evidence="2" id="KW-1003">Cell membrane</keyword>
<dbReference type="NCBIfam" id="TIGR00360">
    <property type="entry name" value="ComEC_N-term"/>
    <property type="match status" value="1"/>
</dbReference>
<comment type="catalytic activity">
    <reaction evidence="8">
        <text>3',5'-cyclic UMP + H2O = UMP + H(+)</text>
        <dbReference type="Rhea" id="RHEA:70575"/>
        <dbReference type="ChEBI" id="CHEBI:15377"/>
        <dbReference type="ChEBI" id="CHEBI:15378"/>
        <dbReference type="ChEBI" id="CHEBI:57865"/>
        <dbReference type="ChEBI" id="CHEBI:184387"/>
    </reaction>
    <physiologicalReaction direction="left-to-right" evidence="8">
        <dbReference type="Rhea" id="RHEA:70576"/>
    </physiologicalReaction>
</comment>
<keyword evidence="4 9" id="KW-1133">Transmembrane helix</keyword>
<dbReference type="PANTHER" id="PTHR30619:SF1">
    <property type="entry name" value="RECOMBINATION PROTEIN 2"/>
    <property type="match status" value="1"/>
</dbReference>
<name>A0ABN8H0G2_9BACL</name>
<proteinExistence type="predicted"/>
<keyword evidence="3 9" id="KW-0812">Transmembrane</keyword>
<comment type="catalytic activity">
    <reaction evidence="6">
        <text>3',5'-cyclic CMP + H2O = CMP + H(+)</text>
        <dbReference type="Rhea" id="RHEA:72675"/>
        <dbReference type="ChEBI" id="CHEBI:15377"/>
        <dbReference type="ChEBI" id="CHEBI:15378"/>
        <dbReference type="ChEBI" id="CHEBI:58003"/>
        <dbReference type="ChEBI" id="CHEBI:60377"/>
    </reaction>
    <physiologicalReaction direction="left-to-right" evidence="6">
        <dbReference type="Rhea" id="RHEA:72676"/>
    </physiologicalReaction>
</comment>
<evidence type="ECO:0000256" key="2">
    <source>
        <dbReference type="ARBA" id="ARBA00022475"/>
    </source>
</evidence>
<evidence type="ECO:0000256" key="5">
    <source>
        <dbReference type="ARBA" id="ARBA00023136"/>
    </source>
</evidence>
<dbReference type="PANTHER" id="PTHR30619">
    <property type="entry name" value="DNA INTERNALIZATION/COMPETENCE PROTEIN COMEC/REC2"/>
    <property type="match status" value="1"/>
</dbReference>
<feature type="transmembrane region" description="Helical" evidence="9">
    <location>
        <begin position="300"/>
        <end position="323"/>
    </location>
</feature>
<dbReference type="SMART" id="SM00849">
    <property type="entry name" value="Lactamase_B"/>
    <property type="match status" value="1"/>
</dbReference>
<feature type="transmembrane region" description="Helical" evidence="9">
    <location>
        <begin position="27"/>
        <end position="43"/>
    </location>
</feature>
<feature type="transmembrane region" description="Helical" evidence="9">
    <location>
        <begin position="344"/>
        <end position="361"/>
    </location>
</feature>
<keyword evidence="5 9" id="KW-0472">Membrane</keyword>
<evidence type="ECO:0000256" key="9">
    <source>
        <dbReference type="SAM" id="Phobius"/>
    </source>
</evidence>
<dbReference type="InterPro" id="IPR035681">
    <property type="entry name" value="ComA-like_MBL"/>
</dbReference>
<dbReference type="Proteomes" id="UP000838686">
    <property type="component" value="Unassembled WGS sequence"/>
</dbReference>
<dbReference type="EMBL" id="CAKMMF010000034">
    <property type="protein sequence ID" value="CAH1221041.1"/>
    <property type="molecule type" value="Genomic_DNA"/>
</dbReference>
<gene>
    <name evidence="11" type="ORF">PAECIP111893_04666</name>
</gene>
<dbReference type="Pfam" id="PF03772">
    <property type="entry name" value="Competence"/>
    <property type="match status" value="1"/>
</dbReference>
<dbReference type="InterPro" id="IPR025405">
    <property type="entry name" value="DUF4131"/>
</dbReference>
<reference evidence="11" key="1">
    <citation type="submission" date="2022-01" db="EMBL/GenBank/DDBJ databases">
        <authorList>
            <person name="Criscuolo A."/>
        </authorList>
    </citation>
    <scope>NUCLEOTIDE SEQUENCE</scope>
    <source>
        <strain evidence="11">CIP111893</strain>
    </source>
</reference>
<protein>
    <recommendedName>
        <fullName evidence="10">Metallo-beta-lactamase domain-containing protein</fullName>
    </recommendedName>
</protein>
<evidence type="ECO:0000259" key="10">
    <source>
        <dbReference type="SMART" id="SM00849"/>
    </source>
</evidence>
<dbReference type="InterPro" id="IPR001279">
    <property type="entry name" value="Metallo-B-lactamas"/>
</dbReference>
<dbReference type="InterPro" id="IPR052159">
    <property type="entry name" value="Competence_DNA_uptake"/>
</dbReference>
<feature type="transmembrane region" description="Helical" evidence="9">
    <location>
        <begin position="584"/>
        <end position="601"/>
    </location>
</feature>
<keyword evidence="12" id="KW-1185">Reference proteome</keyword>
<evidence type="ECO:0000256" key="8">
    <source>
        <dbReference type="ARBA" id="ARBA00048505"/>
    </source>
</evidence>
<feature type="transmembrane region" description="Helical" evidence="9">
    <location>
        <begin position="498"/>
        <end position="516"/>
    </location>
</feature>
<evidence type="ECO:0000313" key="12">
    <source>
        <dbReference type="Proteomes" id="UP000838686"/>
    </source>
</evidence>
<comment type="subcellular location">
    <subcellularLocation>
        <location evidence="1">Cell membrane</location>
        <topology evidence="1">Multi-pass membrane protein</topology>
    </subcellularLocation>
</comment>
<accession>A0ABN8H0G2</accession>
<feature type="transmembrane region" description="Helical" evidence="9">
    <location>
        <begin position="367"/>
        <end position="385"/>
    </location>
</feature>